<dbReference type="RefSeq" id="YP_010675720.1">
    <property type="nucleotide sequence ID" value="NC_071006.1"/>
</dbReference>
<feature type="region of interest" description="Disordered" evidence="1">
    <location>
        <begin position="88"/>
        <end position="134"/>
    </location>
</feature>
<evidence type="ECO:0000313" key="3">
    <source>
        <dbReference type="Proteomes" id="UP000827561"/>
    </source>
</evidence>
<reference evidence="2 3" key="1">
    <citation type="submission" date="2021-08" db="EMBL/GenBank/DDBJ databases">
        <authorList>
            <person name="Abebe M.A."/>
            <person name="Anderson J.Z."/>
            <person name="Burris R."/>
            <person name="Durrani M."/>
            <person name="Fetterly M.N."/>
            <person name="Fowler R.A."/>
            <person name="Friedman A."/>
            <person name="Khuong T.M."/>
            <person name="Konnor C.A."/>
            <person name="Madden B.G."/>
            <person name="Makula M.N."/>
            <person name="McTigue K."/>
            <person name="Morgan A.R."/>
            <person name="Qureshi S.I."/>
            <person name="Rainey M."/>
            <person name="Scherer A.E."/>
            <person name="Singer L."/>
            <person name="Thakar S.M."/>
            <person name="Truong P."/>
            <person name="Zaeean M.H."/>
            <person name="Balish M.F."/>
            <person name="Garlena R.A."/>
            <person name="Russell D.A."/>
            <person name="Jacobs-Sera D."/>
            <person name="Hatfull G.F."/>
        </authorList>
    </citation>
    <scope>NUCLEOTIDE SEQUENCE [LARGE SCALE GENOMIC DNA]</scope>
</reference>
<evidence type="ECO:0000313" key="2">
    <source>
        <dbReference type="EMBL" id="QZE10900.1"/>
    </source>
</evidence>
<name>A0AAE8BY50_9CAUD</name>
<accession>A0AAE8BY50</accession>
<organism evidence="2 3">
    <name type="scientific">Gordonia phage ChisanaKitsune</name>
    <dbReference type="NCBI Taxonomy" id="2871538"/>
    <lineage>
        <taxon>Viruses</taxon>
        <taxon>Duplodnaviria</taxon>
        <taxon>Heunggongvirae</taxon>
        <taxon>Uroviricota</taxon>
        <taxon>Caudoviricetes</taxon>
        <taxon>Chidieberevirus</taxon>
        <taxon>Chidieberevirus chisanakitsune</taxon>
    </lineage>
</organism>
<evidence type="ECO:0000256" key="1">
    <source>
        <dbReference type="SAM" id="MobiDB-lite"/>
    </source>
</evidence>
<dbReference type="KEGG" id="vg:77952090"/>
<dbReference type="GeneID" id="77952090"/>
<gene>
    <name evidence="2" type="primary">73</name>
    <name evidence="2" type="ORF">SEA_CHISANAKITSUNE_73</name>
</gene>
<dbReference type="EMBL" id="MZ820089">
    <property type="protein sequence ID" value="QZE10900.1"/>
    <property type="molecule type" value="Genomic_DNA"/>
</dbReference>
<protein>
    <submittedName>
        <fullName evidence="2">Uncharacterized protein</fullName>
    </submittedName>
</protein>
<keyword evidence="3" id="KW-1185">Reference proteome</keyword>
<dbReference type="Proteomes" id="UP000827561">
    <property type="component" value="Segment"/>
</dbReference>
<proteinExistence type="predicted"/>
<sequence>MTKRLYGYADIARALGVTRPSVTQWHTRDNVEPPPAPHFVTTTGAPYWESLDEWFAWNERRLSNPRVSRDIQIKQLRKARDRLNRRIRTLEAKQNGVKHDRNNHEPRSDRGTGVEVHHQHDDATVDAPRRRDAG</sequence>